<accession>A0AAE0S878</accession>
<evidence type="ECO:0000313" key="2">
    <source>
        <dbReference type="Proteomes" id="UP001195483"/>
    </source>
</evidence>
<comment type="caution">
    <text evidence="1">The sequence shown here is derived from an EMBL/GenBank/DDBJ whole genome shotgun (WGS) entry which is preliminary data.</text>
</comment>
<dbReference type="Proteomes" id="UP001195483">
    <property type="component" value="Unassembled WGS sequence"/>
</dbReference>
<reference evidence="1" key="1">
    <citation type="journal article" date="2021" name="Genome Biol. Evol.">
        <title>A High-Quality Reference Genome for a Parasitic Bivalve with Doubly Uniparental Inheritance (Bivalvia: Unionida).</title>
        <authorList>
            <person name="Smith C.H."/>
        </authorList>
    </citation>
    <scope>NUCLEOTIDE SEQUENCE</scope>
    <source>
        <strain evidence="1">CHS0354</strain>
    </source>
</reference>
<proteinExistence type="predicted"/>
<dbReference type="EMBL" id="JAEAOA010001680">
    <property type="protein sequence ID" value="KAK3586600.1"/>
    <property type="molecule type" value="Genomic_DNA"/>
</dbReference>
<protein>
    <submittedName>
        <fullName evidence="1">Uncharacterized protein</fullName>
    </submittedName>
</protein>
<organism evidence="1 2">
    <name type="scientific">Potamilus streckersoni</name>
    <dbReference type="NCBI Taxonomy" id="2493646"/>
    <lineage>
        <taxon>Eukaryota</taxon>
        <taxon>Metazoa</taxon>
        <taxon>Spiralia</taxon>
        <taxon>Lophotrochozoa</taxon>
        <taxon>Mollusca</taxon>
        <taxon>Bivalvia</taxon>
        <taxon>Autobranchia</taxon>
        <taxon>Heteroconchia</taxon>
        <taxon>Palaeoheterodonta</taxon>
        <taxon>Unionida</taxon>
        <taxon>Unionoidea</taxon>
        <taxon>Unionidae</taxon>
        <taxon>Ambleminae</taxon>
        <taxon>Lampsilini</taxon>
        <taxon>Potamilus</taxon>
    </lineage>
</organism>
<sequence>MNGHQVRKLSPFHYIEIILITGTYNKINISIGRGFMAIVTSCRYRQYVDSSNRFGDTPRIIISKSLLYGSGLSTTQMEVLTFGNVAPCNCIFDLSVIYLDVVCGSSELIVERSNYVWISSESWV</sequence>
<gene>
    <name evidence="1" type="ORF">CHS0354_027742</name>
</gene>
<name>A0AAE0S878_9BIVA</name>
<keyword evidence="2" id="KW-1185">Reference proteome</keyword>
<reference evidence="1" key="2">
    <citation type="journal article" date="2021" name="Genome Biol. Evol.">
        <title>Developing a high-quality reference genome for a parasitic bivalve with doubly uniparental inheritance (Bivalvia: Unionida).</title>
        <authorList>
            <person name="Smith C.H."/>
        </authorList>
    </citation>
    <scope>NUCLEOTIDE SEQUENCE</scope>
    <source>
        <strain evidence="1">CHS0354</strain>
        <tissue evidence="1">Mantle</tissue>
    </source>
</reference>
<dbReference type="AlphaFoldDB" id="A0AAE0S878"/>
<reference evidence="1" key="3">
    <citation type="submission" date="2023-05" db="EMBL/GenBank/DDBJ databases">
        <authorList>
            <person name="Smith C.H."/>
        </authorList>
    </citation>
    <scope>NUCLEOTIDE SEQUENCE</scope>
    <source>
        <strain evidence="1">CHS0354</strain>
        <tissue evidence="1">Mantle</tissue>
    </source>
</reference>
<evidence type="ECO:0000313" key="1">
    <source>
        <dbReference type="EMBL" id="KAK3586600.1"/>
    </source>
</evidence>